<dbReference type="AlphaFoldDB" id="A0AA86T2B4"/>
<dbReference type="PANTHER" id="PTHR35502">
    <property type="entry name" value="PROTEIN MICROTUBULE BINDING PROTEIN 2C"/>
    <property type="match status" value="1"/>
</dbReference>
<reference evidence="2" key="1">
    <citation type="submission" date="2023-10" db="EMBL/GenBank/DDBJ databases">
        <authorList>
            <person name="Domelevo Entfellner J.-B."/>
        </authorList>
    </citation>
    <scope>NUCLEOTIDE SEQUENCE</scope>
</reference>
<dbReference type="GO" id="GO:0010497">
    <property type="term" value="P:plasmodesmata-mediated intercellular transport"/>
    <property type="evidence" value="ECO:0007669"/>
    <property type="project" value="InterPro"/>
</dbReference>
<dbReference type="EMBL" id="OY731406">
    <property type="protein sequence ID" value="CAJ1975484.1"/>
    <property type="molecule type" value="Genomic_DNA"/>
</dbReference>
<keyword evidence="3" id="KW-1185">Reference proteome</keyword>
<dbReference type="InterPro" id="IPR040289">
    <property type="entry name" value="MBP2C"/>
</dbReference>
<name>A0AA86T2B4_9FABA</name>
<evidence type="ECO:0008006" key="4">
    <source>
        <dbReference type="Google" id="ProtNLM"/>
    </source>
</evidence>
<dbReference type="PANTHER" id="PTHR35502:SF2">
    <property type="entry name" value="PROTEIN MICROTUBULE BINDING PROTEIN 2C"/>
    <property type="match status" value="1"/>
</dbReference>
<gene>
    <name evidence="2" type="ORF">AYBTSS11_LOCUS27609</name>
</gene>
<evidence type="ECO:0000313" key="2">
    <source>
        <dbReference type="EMBL" id="CAJ1975484.1"/>
    </source>
</evidence>
<organism evidence="2 3">
    <name type="scientific">Sphenostylis stenocarpa</name>
    <dbReference type="NCBI Taxonomy" id="92480"/>
    <lineage>
        <taxon>Eukaryota</taxon>
        <taxon>Viridiplantae</taxon>
        <taxon>Streptophyta</taxon>
        <taxon>Embryophyta</taxon>
        <taxon>Tracheophyta</taxon>
        <taxon>Spermatophyta</taxon>
        <taxon>Magnoliopsida</taxon>
        <taxon>eudicotyledons</taxon>
        <taxon>Gunneridae</taxon>
        <taxon>Pentapetalae</taxon>
        <taxon>rosids</taxon>
        <taxon>fabids</taxon>
        <taxon>Fabales</taxon>
        <taxon>Fabaceae</taxon>
        <taxon>Papilionoideae</taxon>
        <taxon>50 kb inversion clade</taxon>
        <taxon>NPAAA clade</taxon>
        <taxon>indigoferoid/millettioid clade</taxon>
        <taxon>Phaseoleae</taxon>
        <taxon>Sphenostylis</taxon>
    </lineage>
</organism>
<evidence type="ECO:0000313" key="3">
    <source>
        <dbReference type="Proteomes" id="UP001189624"/>
    </source>
</evidence>
<sequence length="278" mass="32638">MHERQRLEEKRDLCDPNSLLSARDTHHEHETDMDPVLFNDLVQIVPLVQSFIDGEERSSFTRQGSMVYTKRPSRKSLLKIRFDMRKGQKDERVILKEKVEELQKKILEKDQLIELGENTKKPMKALEQKLDELKHQASEKDSLLKSTKQQLFDVKIELADKQAAIEKIQWETMTSNKKMEKLHEQLDSMQEDISSFTLLLKGLTIPDPAEQADHYDIKPYEFNHLPSIDDLDEMEMQKMEEARKKYIAAVIAAKEKQDEEYLATVVNERLQLQSILFK</sequence>
<dbReference type="GO" id="GO:0008017">
    <property type="term" value="F:microtubule binding"/>
    <property type="evidence" value="ECO:0007669"/>
    <property type="project" value="InterPro"/>
</dbReference>
<dbReference type="Proteomes" id="UP001189624">
    <property type="component" value="Chromosome 9"/>
</dbReference>
<protein>
    <recommendedName>
        <fullName evidence="4">Protein MICROTUBULE BINDING PROTEIN 2C</fullName>
    </recommendedName>
</protein>
<feature type="coiled-coil region" evidence="1">
    <location>
        <begin position="85"/>
        <end position="150"/>
    </location>
</feature>
<dbReference type="Gramene" id="rna-AYBTSS11_LOCUS27609">
    <property type="protein sequence ID" value="CAJ1975484.1"/>
    <property type="gene ID" value="gene-AYBTSS11_LOCUS27609"/>
</dbReference>
<evidence type="ECO:0000256" key="1">
    <source>
        <dbReference type="SAM" id="Coils"/>
    </source>
</evidence>
<accession>A0AA86T2B4</accession>
<proteinExistence type="predicted"/>
<keyword evidence="1" id="KW-0175">Coiled coil</keyword>